<feature type="domain" description="G" evidence="1">
    <location>
        <begin position="33"/>
        <end position="147"/>
    </location>
</feature>
<protein>
    <submittedName>
        <fullName evidence="2">GTP-binding DUF697 domain-containing protein</fullName>
    </submittedName>
</protein>
<dbReference type="InterPro" id="IPR006073">
    <property type="entry name" value="GTP-bd"/>
</dbReference>
<proteinExistence type="predicted"/>
<dbReference type="SUPFAM" id="SSF52540">
    <property type="entry name" value="P-loop containing nucleoside triphosphate hydrolases"/>
    <property type="match status" value="1"/>
</dbReference>
<reference evidence="2" key="1">
    <citation type="submission" date="2021-11" db="EMBL/GenBank/DDBJ databases">
        <title>Vibrio ZSDE26 sp. nov. and Vibrio ZSDZ34 sp. nov., isolated from coastal seawater in Qingdao.</title>
        <authorList>
            <person name="Zhang P."/>
        </authorList>
    </citation>
    <scope>NUCLEOTIDE SEQUENCE</scope>
    <source>
        <strain evidence="2">ZSDE26</strain>
    </source>
</reference>
<comment type="caution">
    <text evidence="2">The sequence shown here is derived from an EMBL/GenBank/DDBJ whole genome shotgun (WGS) entry which is preliminary data.</text>
</comment>
<organism evidence="2 3">
    <name type="scientific">Vibrio amylolyticus</name>
    <dbReference type="NCBI Taxonomy" id="2847292"/>
    <lineage>
        <taxon>Bacteria</taxon>
        <taxon>Pseudomonadati</taxon>
        <taxon>Pseudomonadota</taxon>
        <taxon>Gammaproteobacteria</taxon>
        <taxon>Vibrionales</taxon>
        <taxon>Vibrionaceae</taxon>
        <taxon>Vibrio</taxon>
    </lineage>
</organism>
<dbReference type="CDD" id="cd00882">
    <property type="entry name" value="Ras_like_GTPase"/>
    <property type="match status" value="1"/>
</dbReference>
<dbReference type="AlphaFoldDB" id="A0A9X1XI70"/>
<evidence type="ECO:0000313" key="2">
    <source>
        <dbReference type="EMBL" id="MCK6263667.1"/>
    </source>
</evidence>
<sequence>MYEQIKAFINPKKNEDLAQAHQYQRQHLPTLWLLGKTGAGKSSLVQALTSRSEVEVGNGFQPCTKTASVYDFPNDKPIFRFLDTRGLAEVDYDPSDDIKHFLNQAQDRQGKWESHQAAHALVVVIKLEEVEQSALINALKVIKNTKQIEQITVVLTAVKQVENGERSRLAAFHQTILKDVWGAQVETVEVDFELNDGTVYNLEGLVDVLSKQLPIVGMMLEDKEHASVEVANFDRLENEVLWYAGSASASDLIPAVGLVSVPAIQAKMLHALAQQYGVVWNKRAFAELSATLGSSFGIQYGLKLGARQLTKMIPVYGQTVGSVTAAAMSFATTYGLGRAACYYFYHKSRDETVSTEAMQTVYKEALMKGKKVGSNVSEGDNE</sequence>
<dbReference type="GO" id="GO:0005525">
    <property type="term" value="F:GTP binding"/>
    <property type="evidence" value="ECO:0007669"/>
    <property type="project" value="InterPro"/>
</dbReference>
<evidence type="ECO:0000259" key="1">
    <source>
        <dbReference type="Pfam" id="PF01926"/>
    </source>
</evidence>
<gene>
    <name evidence="2" type="ORF">KP803_10320</name>
</gene>
<dbReference type="InterPro" id="IPR027417">
    <property type="entry name" value="P-loop_NTPase"/>
</dbReference>
<dbReference type="Gene3D" id="3.40.50.300">
    <property type="entry name" value="P-loop containing nucleotide triphosphate hydrolases"/>
    <property type="match status" value="1"/>
</dbReference>
<dbReference type="EMBL" id="JAJHVV010000005">
    <property type="protein sequence ID" value="MCK6263667.1"/>
    <property type="molecule type" value="Genomic_DNA"/>
</dbReference>
<dbReference type="Proteomes" id="UP001139559">
    <property type="component" value="Unassembled WGS sequence"/>
</dbReference>
<keyword evidence="3" id="KW-1185">Reference proteome</keyword>
<evidence type="ECO:0000313" key="3">
    <source>
        <dbReference type="Proteomes" id="UP001139559"/>
    </source>
</evidence>
<dbReference type="Pfam" id="PF01926">
    <property type="entry name" value="MMR_HSR1"/>
    <property type="match status" value="1"/>
</dbReference>
<dbReference type="RefSeq" id="WP_248008742.1">
    <property type="nucleotide sequence ID" value="NZ_JAJHVV010000005.1"/>
</dbReference>
<name>A0A9X1XI70_9VIBR</name>
<accession>A0A9X1XI70</accession>